<feature type="transmembrane region" description="Helical" evidence="1">
    <location>
        <begin position="42"/>
        <end position="61"/>
    </location>
</feature>
<evidence type="ECO:0000313" key="2">
    <source>
        <dbReference type="EMBL" id="PWJ42947.1"/>
    </source>
</evidence>
<evidence type="ECO:0000313" key="3">
    <source>
        <dbReference type="Proteomes" id="UP000245535"/>
    </source>
</evidence>
<keyword evidence="1" id="KW-1133">Transmembrane helix</keyword>
<gene>
    <name evidence="2" type="ORF">BC781_102494</name>
</gene>
<evidence type="ECO:0000256" key="1">
    <source>
        <dbReference type="SAM" id="Phobius"/>
    </source>
</evidence>
<dbReference type="Proteomes" id="UP000245535">
    <property type="component" value="Unassembled WGS sequence"/>
</dbReference>
<keyword evidence="3" id="KW-1185">Reference proteome</keyword>
<reference evidence="2 3" key="1">
    <citation type="submission" date="2018-03" db="EMBL/GenBank/DDBJ databases">
        <title>Genomic Encyclopedia of Archaeal and Bacterial Type Strains, Phase II (KMG-II): from individual species to whole genera.</title>
        <authorList>
            <person name="Goeker M."/>
        </authorList>
    </citation>
    <scope>NUCLEOTIDE SEQUENCE [LARGE SCALE GENOMIC DNA]</scope>
    <source>
        <strain evidence="2 3">DSM 28229</strain>
    </source>
</reference>
<dbReference type="AlphaFoldDB" id="A0A315ZZY3"/>
<keyword evidence="1" id="KW-0472">Membrane</keyword>
<proteinExistence type="predicted"/>
<feature type="transmembrane region" description="Helical" evidence="1">
    <location>
        <begin position="558"/>
        <end position="575"/>
    </location>
</feature>
<organism evidence="2 3">
    <name type="scientific">Sediminitomix flava</name>
    <dbReference type="NCBI Taxonomy" id="379075"/>
    <lineage>
        <taxon>Bacteria</taxon>
        <taxon>Pseudomonadati</taxon>
        <taxon>Bacteroidota</taxon>
        <taxon>Cytophagia</taxon>
        <taxon>Cytophagales</taxon>
        <taxon>Flammeovirgaceae</taxon>
        <taxon>Sediminitomix</taxon>
    </lineage>
</organism>
<accession>A0A315ZZY3</accession>
<feature type="transmembrane region" description="Helical" evidence="1">
    <location>
        <begin position="16"/>
        <end position="35"/>
    </location>
</feature>
<keyword evidence="1" id="KW-0812">Transmembrane</keyword>
<dbReference type="EMBL" id="QGDO01000002">
    <property type="protein sequence ID" value="PWJ42947.1"/>
    <property type="molecule type" value="Genomic_DNA"/>
</dbReference>
<sequence>MKIVNKLHIDIHWVNHLPLILGVFLLLALGIIFHIRQRKPFVATSILAYLLIGTGLLGLGLKPSILKEVSADSFLVIGQDTPKDSVAVFQKRYDETSVVTLRAEEKSIEGLDYLFAENPNVSSLRIATLELNDADVEVLSKIPFELSLPYAISGIIDFEQDNQIELGEKATISGNIIGDREDKKMLYLKGAEGILDSTQIALKEGKVSTFKFEIYPKQAGLWKYELDLEGTANILDFGIEVFAPQALKILLVNNSPDFEFKFLKNWLTEKEHDWAYHTAVSKEIYNQEKTKGINGSFSAKNQKYLEQFDLIITTQEYFEKLTSSSQKKWDKLVKNGIGLIVRGSSEKASVSPILKNIKLQKDSKEYETDYDLAISPWTLKTSEMKFEVSTSDDLIGSEVVFRQKGKVAINRVLNTYVWKLYSQKEQYETYWSELIQLTARKNKVKSFQFPNLVFNNQKTEVNADGLKSFKIVSPSSKEETYYLNVREDLAKHTNNSPVFEEQGWHAVDDGHGIQNIYVSSSENWKTYQKYALYQQLLDLSQLEKQSPKIKEIQEEVSQWWFVAILMVGLSILWVIQKL</sequence>
<protein>
    <submittedName>
        <fullName evidence="2">Uncharacterized protein</fullName>
    </submittedName>
</protein>
<comment type="caution">
    <text evidence="2">The sequence shown here is derived from an EMBL/GenBank/DDBJ whole genome shotgun (WGS) entry which is preliminary data.</text>
</comment>
<name>A0A315ZZY3_SEDFL</name>